<protein>
    <submittedName>
        <fullName evidence="2">Pilus assembly protein</fullName>
    </submittedName>
</protein>
<dbReference type="RefSeq" id="WP_301587922.1">
    <property type="nucleotide sequence ID" value="NZ_JAPFQI010000001.1"/>
</dbReference>
<evidence type="ECO:0000313" key="3">
    <source>
        <dbReference type="Proteomes" id="UP001526430"/>
    </source>
</evidence>
<dbReference type="Pfam" id="PF07811">
    <property type="entry name" value="TadE"/>
    <property type="match status" value="1"/>
</dbReference>
<evidence type="ECO:0000259" key="1">
    <source>
        <dbReference type="Pfam" id="PF07811"/>
    </source>
</evidence>
<feature type="domain" description="TadE-like" evidence="1">
    <location>
        <begin position="6"/>
        <end position="47"/>
    </location>
</feature>
<dbReference type="InterPro" id="IPR012495">
    <property type="entry name" value="TadE-like_dom"/>
</dbReference>
<dbReference type="Proteomes" id="UP001526430">
    <property type="component" value="Unassembled WGS sequence"/>
</dbReference>
<comment type="caution">
    <text evidence="2">The sequence shown here is derived from an EMBL/GenBank/DDBJ whole genome shotgun (WGS) entry which is preliminary data.</text>
</comment>
<organism evidence="2 3">
    <name type="scientific">Sabulicella glaciei</name>
    <dbReference type="NCBI Taxonomy" id="2984948"/>
    <lineage>
        <taxon>Bacteria</taxon>
        <taxon>Pseudomonadati</taxon>
        <taxon>Pseudomonadota</taxon>
        <taxon>Alphaproteobacteria</taxon>
        <taxon>Acetobacterales</taxon>
        <taxon>Acetobacteraceae</taxon>
        <taxon>Sabulicella</taxon>
    </lineage>
</organism>
<gene>
    <name evidence="2" type="ORF">OF850_01645</name>
</gene>
<reference evidence="2 3" key="1">
    <citation type="submission" date="2022-10" db="EMBL/GenBank/DDBJ databases">
        <title>Roseococcus glaciei nov., sp. nov., isolated from glacier.</title>
        <authorList>
            <person name="Liu Q."/>
            <person name="Xin Y.-H."/>
        </authorList>
    </citation>
    <scope>NUCLEOTIDE SEQUENCE [LARGE SCALE GENOMIC DNA]</scope>
    <source>
        <strain evidence="2 3">MDT2-1-1</strain>
    </source>
</reference>
<dbReference type="EMBL" id="JAPFQI010000001">
    <property type="protein sequence ID" value="MCW8084318.1"/>
    <property type="molecule type" value="Genomic_DNA"/>
</dbReference>
<accession>A0ABT3NQ74</accession>
<sequence length="134" mass="13993">MRCRRGLAAIEFALVAPILVLLLVSVMDLGNALQQKQRLSAAAQAGAAYALTFPADSAGIQAAINRLLSGWSGVTVTVPAPVCECPGTAGTVDCDASCPTGRQTYLSITLSRPLTPMLLKNLKEVSANVVLRLQ</sequence>
<proteinExistence type="predicted"/>
<name>A0ABT3NQ74_9PROT</name>
<evidence type="ECO:0000313" key="2">
    <source>
        <dbReference type="EMBL" id="MCW8084318.1"/>
    </source>
</evidence>
<keyword evidence="3" id="KW-1185">Reference proteome</keyword>